<evidence type="ECO:0000259" key="1">
    <source>
        <dbReference type="Pfam" id="PF24864"/>
    </source>
</evidence>
<dbReference type="InterPro" id="IPR056632">
    <property type="entry name" value="DUF7730"/>
</dbReference>
<sequence>MYAIPKPVSRATADSTSTFFTEFPPELRNMVYKLLLKRNTPVLLHNTMVYHTMLPDPTDGAHVMESYYERMEYEIDNADEFRHGFEGTTSLLLTCRQIYHEATGVLYGKNSFVISRVNNQHDYDEFYELHQRDQRSYFQTAYAGAWLTGLGSQVHCLQRVVIDVDTMCPNNCYHMISRCGYDVLPLLRLLWESPRLFKVMSFGHSGRTLNVHGPSEVSDLDPRIPVVHLAKTFNNLLVTLVAKDALSIKRYSKFAQLLSRINICPRDQNIHVHFKPSELEAEQQDRTLSFKISDDGKTITKSSRRPLSLVTLPNHIKVRIYEFASYNPDGLVFDISAQKLQGINMGMFQVNRTLRRYYNRVVAKVNAVTIKIISTNTVTDFDQFDLLQKFDEEFLINKIFRYSSEGRIAKEIRPPTILLKIESPTTSTLSDVRINVKGLLGILYYPHIHNEAILRIALECPWGTRSRTETAEVPIKPLRTKLFLLISDLIIQSGTNTDTLRPAADIYIDGHGAPLDATVATVSIQRQHFSAMFNHTGLNNVEIRARGYQKAGSLAEFSNRLAQIDKGKSALLIHQWTALRGSAFPDWRYQAGRQGKEWHEWQRQKMRLLELERP</sequence>
<dbReference type="EMBL" id="JAANER010000006">
    <property type="protein sequence ID" value="KAG9187999.1"/>
    <property type="molecule type" value="Genomic_DNA"/>
</dbReference>
<dbReference type="AlphaFoldDB" id="A0AAD4FI47"/>
<keyword evidence="3" id="KW-1185">Reference proteome</keyword>
<evidence type="ECO:0000313" key="2">
    <source>
        <dbReference type="EMBL" id="KAG9187999.1"/>
    </source>
</evidence>
<dbReference type="PANTHER" id="PTHR42085">
    <property type="entry name" value="F-BOX DOMAIN-CONTAINING PROTEIN"/>
    <property type="match status" value="1"/>
</dbReference>
<organism evidence="2 3">
    <name type="scientific">Alternaria panax</name>
    <dbReference type="NCBI Taxonomy" id="48097"/>
    <lineage>
        <taxon>Eukaryota</taxon>
        <taxon>Fungi</taxon>
        <taxon>Dikarya</taxon>
        <taxon>Ascomycota</taxon>
        <taxon>Pezizomycotina</taxon>
        <taxon>Dothideomycetes</taxon>
        <taxon>Pleosporomycetidae</taxon>
        <taxon>Pleosporales</taxon>
        <taxon>Pleosporineae</taxon>
        <taxon>Pleosporaceae</taxon>
        <taxon>Alternaria</taxon>
        <taxon>Alternaria sect. Panax</taxon>
    </lineage>
</organism>
<feature type="domain" description="DUF7730" evidence="1">
    <location>
        <begin position="14"/>
        <end position="118"/>
    </location>
</feature>
<dbReference type="Pfam" id="PF24864">
    <property type="entry name" value="DUF7730"/>
    <property type="match status" value="1"/>
</dbReference>
<dbReference type="InterPro" id="IPR038883">
    <property type="entry name" value="AN11006-like"/>
</dbReference>
<name>A0AAD4FI47_9PLEO</name>
<gene>
    <name evidence="2" type="ORF">G6011_01922</name>
</gene>
<reference evidence="2" key="1">
    <citation type="submission" date="2021-07" db="EMBL/GenBank/DDBJ databases">
        <title>Genome Resource of American Ginseng Black Spot Pathogen Alternaria panax.</title>
        <authorList>
            <person name="Qiu C."/>
            <person name="Wang W."/>
            <person name="Liu Z."/>
        </authorList>
    </citation>
    <scope>NUCLEOTIDE SEQUENCE</scope>
    <source>
        <strain evidence="2">BNCC115425</strain>
    </source>
</reference>
<accession>A0AAD4FI47</accession>
<proteinExistence type="predicted"/>
<evidence type="ECO:0000313" key="3">
    <source>
        <dbReference type="Proteomes" id="UP001199106"/>
    </source>
</evidence>
<comment type="caution">
    <text evidence="2">The sequence shown here is derived from an EMBL/GenBank/DDBJ whole genome shotgun (WGS) entry which is preliminary data.</text>
</comment>
<dbReference type="PANTHER" id="PTHR42085:SF1">
    <property type="entry name" value="F-BOX DOMAIN-CONTAINING PROTEIN"/>
    <property type="match status" value="1"/>
</dbReference>
<dbReference type="Proteomes" id="UP001199106">
    <property type="component" value="Unassembled WGS sequence"/>
</dbReference>
<protein>
    <recommendedName>
        <fullName evidence="1">DUF7730 domain-containing protein</fullName>
    </recommendedName>
</protein>